<name>A0A1M6MSE9_9BURK</name>
<gene>
    <name evidence="2" type="ORF">SAMN05192548_100878</name>
</gene>
<organism evidence="2 3">
    <name type="scientific">Paraburkholderia terricola</name>
    <dbReference type="NCBI Taxonomy" id="169427"/>
    <lineage>
        <taxon>Bacteria</taxon>
        <taxon>Pseudomonadati</taxon>
        <taxon>Pseudomonadota</taxon>
        <taxon>Betaproteobacteria</taxon>
        <taxon>Burkholderiales</taxon>
        <taxon>Burkholderiaceae</taxon>
        <taxon>Paraburkholderia</taxon>
    </lineage>
</organism>
<dbReference type="Proteomes" id="UP000184395">
    <property type="component" value="Unassembled WGS sequence"/>
</dbReference>
<reference evidence="2 3" key="1">
    <citation type="submission" date="2016-11" db="EMBL/GenBank/DDBJ databases">
        <authorList>
            <person name="Jaros S."/>
            <person name="Januszkiewicz K."/>
            <person name="Wedrychowicz H."/>
        </authorList>
    </citation>
    <scope>NUCLEOTIDE SEQUENCE [LARGE SCALE GENOMIC DNA]</scope>
    <source>
        <strain evidence="2 3">LMG 20594</strain>
    </source>
</reference>
<feature type="chain" id="PRO_5009919589" evidence="1">
    <location>
        <begin position="26"/>
        <end position="141"/>
    </location>
</feature>
<dbReference type="STRING" id="169427.SAMN05192548_100878"/>
<sequence>MKRLNRCAALLTATLVALTFATHGAATFAATAARGAATPCEAQTGSAQSSPGPLTLLVDPPEGGTLRLTYVPLDGWKLDTANGASTQAEGRVSPVGASRLKEKRAASEPMTVFIDGPSGFAYVWTQDRGWKFTGRVTDRIR</sequence>
<dbReference type="AlphaFoldDB" id="A0A1M6MSE9"/>
<dbReference type="OrthoDB" id="9131151at2"/>
<keyword evidence="1" id="KW-0732">Signal</keyword>
<evidence type="ECO:0000256" key="1">
    <source>
        <dbReference type="SAM" id="SignalP"/>
    </source>
</evidence>
<dbReference type="RefSeq" id="WP_073428363.1">
    <property type="nucleotide sequence ID" value="NZ_CADFGY010000010.1"/>
</dbReference>
<protein>
    <submittedName>
        <fullName evidence="2">Uncharacterized protein</fullName>
    </submittedName>
</protein>
<evidence type="ECO:0000313" key="3">
    <source>
        <dbReference type="Proteomes" id="UP000184395"/>
    </source>
</evidence>
<feature type="signal peptide" evidence="1">
    <location>
        <begin position="1"/>
        <end position="25"/>
    </location>
</feature>
<dbReference type="EMBL" id="FRAB01000008">
    <property type="protein sequence ID" value="SHJ86203.1"/>
    <property type="molecule type" value="Genomic_DNA"/>
</dbReference>
<accession>A0A1M6MSE9</accession>
<dbReference type="KEGG" id="pts:CUJ90_30815"/>
<evidence type="ECO:0000313" key="2">
    <source>
        <dbReference type="EMBL" id="SHJ86203.1"/>
    </source>
</evidence>
<proteinExistence type="predicted"/>